<dbReference type="SUPFAM" id="SSF56300">
    <property type="entry name" value="Metallo-dependent phosphatases"/>
    <property type="match status" value="1"/>
</dbReference>
<dbReference type="InterPro" id="IPR004843">
    <property type="entry name" value="Calcineurin-like_PHP"/>
</dbReference>
<dbReference type="PANTHER" id="PTHR31302:SF20">
    <property type="entry name" value="CONSERVED PROTEIN"/>
    <property type="match status" value="1"/>
</dbReference>
<organism evidence="2 3">
    <name type="scientific">Virgisporangium ochraceum</name>
    <dbReference type="NCBI Taxonomy" id="65505"/>
    <lineage>
        <taxon>Bacteria</taxon>
        <taxon>Bacillati</taxon>
        <taxon>Actinomycetota</taxon>
        <taxon>Actinomycetes</taxon>
        <taxon>Micromonosporales</taxon>
        <taxon>Micromonosporaceae</taxon>
        <taxon>Virgisporangium</taxon>
    </lineage>
</organism>
<reference evidence="2" key="1">
    <citation type="submission" date="2021-01" db="EMBL/GenBank/DDBJ databases">
        <title>Whole genome shotgun sequence of Virgisporangium ochraceum NBRC 16418.</title>
        <authorList>
            <person name="Komaki H."/>
            <person name="Tamura T."/>
        </authorList>
    </citation>
    <scope>NUCLEOTIDE SEQUENCE</scope>
    <source>
        <strain evidence="2">NBRC 16418</strain>
    </source>
</reference>
<dbReference type="GO" id="GO:0008758">
    <property type="term" value="F:UDP-2,3-diacylglucosamine hydrolase activity"/>
    <property type="evidence" value="ECO:0007669"/>
    <property type="project" value="TreeGrafter"/>
</dbReference>
<accession>A0A8J4EH78</accession>
<dbReference type="GO" id="GO:0009245">
    <property type="term" value="P:lipid A biosynthetic process"/>
    <property type="evidence" value="ECO:0007669"/>
    <property type="project" value="TreeGrafter"/>
</dbReference>
<dbReference type="Proteomes" id="UP000635606">
    <property type="component" value="Unassembled WGS sequence"/>
</dbReference>
<dbReference type="AlphaFoldDB" id="A0A8J4EH78"/>
<evidence type="ECO:0000313" key="2">
    <source>
        <dbReference type="EMBL" id="GIJ74694.1"/>
    </source>
</evidence>
<evidence type="ECO:0000259" key="1">
    <source>
        <dbReference type="Pfam" id="PF00149"/>
    </source>
</evidence>
<dbReference type="InterPro" id="IPR051158">
    <property type="entry name" value="Metallophosphoesterase_sf"/>
</dbReference>
<dbReference type="RefSeq" id="WP_203934479.1">
    <property type="nucleotide sequence ID" value="NZ_BOPH01000142.1"/>
</dbReference>
<proteinExistence type="predicted"/>
<dbReference type="GO" id="GO:0016020">
    <property type="term" value="C:membrane"/>
    <property type="evidence" value="ECO:0007669"/>
    <property type="project" value="GOC"/>
</dbReference>
<dbReference type="EMBL" id="BOPH01000142">
    <property type="protein sequence ID" value="GIJ74694.1"/>
    <property type="molecule type" value="Genomic_DNA"/>
</dbReference>
<keyword evidence="3" id="KW-1185">Reference proteome</keyword>
<dbReference type="PANTHER" id="PTHR31302">
    <property type="entry name" value="TRANSMEMBRANE PROTEIN WITH METALLOPHOSPHOESTERASE DOMAIN-RELATED"/>
    <property type="match status" value="1"/>
</dbReference>
<evidence type="ECO:0000313" key="3">
    <source>
        <dbReference type="Proteomes" id="UP000635606"/>
    </source>
</evidence>
<protein>
    <submittedName>
        <fullName evidence="2">Metallophosphoesterase</fullName>
    </submittedName>
</protein>
<dbReference type="Pfam" id="PF00149">
    <property type="entry name" value="Metallophos"/>
    <property type="match status" value="1"/>
</dbReference>
<name>A0A8J4EH78_9ACTN</name>
<gene>
    <name evidence="2" type="ORF">Voc01_096110</name>
</gene>
<sequence length="290" mass="31714">MRFRTLAAGTIGLGLGVAAYASLVERNWYRLRRVVVPVLPDGAFPLRVLHISDLHMTPYQRRKQRWVAELASLEPDLVIVTGDNLAHVDAVPAALRAFEPLFQFPGAFVFGSNDYFGPVLKNPLGYLRRDREHIEGPPLPTEELRAGLVSAGWLELNNARGFLKAGGRAIELVGVDDPHIGRDRYFSAPLDQGADLHLGVTHSPEPRVLDPMVDDGLDLILAGHTHGGQVCVPFYGALTTNCELPRRMARGLHRYGDAWLHVSAGLGTHPTAPVRFACPPEVSILTLVPA</sequence>
<comment type="caution">
    <text evidence="2">The sequence shown here is derived from an EMBL/GenBank/DDBJ whole genome shotgun (WGS) entry which is preliminary data.</text>
</comment>
<dbReference type="Gene3D" id="3.60.21.10">
    <property type="match status" value="1"/>
</dbReference>
<feature type="domain" description="Calcineurin-like phosphoesterase" evidence="1">
    <location>
        <begin position="46"/>
        <end position="227"/>
    </location>
</feature>
<dbReference type="InterPro" id="IPR029052">
    <property type="entry name" value="Metallo-depent_PP-like"/>
</dbReference>